<feature type="region of interest" description="Disordered" evidence="1">
    <location>
        <begin position="19"/>
        <end position="44"/>
    </location>
</feature>
<feature type="compositionally biased region" description="Low complexity" evidence="1">
    <location>
        <begin position="20"/>
        <end position="34"/>
    </location>
</feature>
<comment type="caution">
    <text evidence="2">The sequence shown here is derived from an EMBL/GenBank/DDBJ whole genome shotgun (WGS) entry which is preliminary data.</text>
</comment>
<dbReference type="EMBL" id="BGPR01074365">
    <property type="protein sequence ID" value="GBO46577.1"/>
    <property type="molecule type" value="Genomic_DNA"/>
</dbReference>
<protein>
    <submittedName>
        <fullName evidence="2">Uncharacterized protein</fullName>
    </submittedName>
</protein>
<reference evidence="2 3" key="1">
    <citation type="journal article" date="2019" name="Sci. Rep.">
        <title>Orb-weaving spider Araneus ventricosus genome elucidates the spidroin gene catalogue.</title>
        <authorList>
            <person name="Kono N."/>
            <person name="Nakamura H."/>
            <person name="Ohtoshi R."/>
            <person name="Moran D.A.P."/>
            <person name="Shinohara A."/>
            <person name="Yoshida Y."/>
            <person name="Fujiwara M."/>
            <person name="Mori M."/>
            <person name="Tomita M."/>
            <person name="Arakawa K."/>
        </authorList>
    </citation>
    <scope>NUCLEOTIDE SEQUENCE [LARGE SCALE GENOMIC DNA]</scope>
</reference>
<keyword evidence="3" id="KW-1185">Reference proteome</keyword>
<name>A0A4Y2XDS4_ARAVE</name>
<organism evidence="2 3">
    <name type="scientific">Araneus ventricosus</name>
    <name type="common">Orbweaver spider</name>
    <name type="synonym">Epeira ventricosa</name>
    <dbReference type="NCBI Taxonomy" id="182803"/>
    <lineage>
        <taxon>Eukaryota</taxon>
        <taxon>Metazoa</taxon>
        <taxon>Ecdysozoa</taxon>
        <taxon>Arthropoda</taxon>
        <taxon>Chelicerata</taxon>
        <taxon>Arachnida</taxon>
        <taxon>Araneae</taxon>
        <taxon>Araneomorphae</taxon>
        <taxon>Entelegynae</taxon>
        <taxon>Araneoidea</taxon>
        <taxon>Araneidae</taxon>
        <taxon>Araneus</taxon>
    </lineage>
</organism>
<evidence type="ECO:0000256" key="1">
    <source>
        <dbReference type="SAM" id="MobiDB-lite"/>
    </source>
</evidence>
<accession>A0A4Y2XDS4</accession>
<dbReference type="AlphaFoldDB" id="A0A4Y2XDS4"/>
<evidence type="ECO:0000313" key="2">
    <source>
        <dbReference type="EMBL" id="GBO46577.1"/>
    </source>
</evidence>
<dbReference type="OrthoDB" id="6436595at2759"/>
<evidence type="ECO:0000313" key="3">
    <source>
        <dbReference type="Proteomes" id="UP000499080"/>
    </source>
</evidence>
<proteinExistence type="predicted"/>
<gene>
    <name evidence="2" type="ORF">AVEN_32291_1</name>
</gene>
<dbReference type="Proteomes" id="UP000499080">
    <property type="component" value="Unassembled WGS sequence"/>
</dbReference>
<sequence length="133" mass="14372">MPEVHICVHLWRFTTSADEYSNSADGSSNSADGYNSEEDDESDQYALTSGLDELSLCVIDGHVQVATISCSGLKDPDTVEEKYEATSDERKNSFVDCGDSSAIQSMNLADAGDGITTRVTFGCLKISLPEFQN</sequence>